<gene>
    <name evidence="1" type="ORF">SAMN04490194_6061</name>
</gene>
<dbReference type="Proteomes" id="UP000198985">
    <property type="component" value="Unassembled WGS sequence"/>
</dbReference>
<organism evidence="1 2">
    <name type="scientific">Pseudomonas migulae</name>
    <dbReference type="NCBI Taxonomy" id="78543"/>
    <lineage>
        <taxon>Bacteria</taxon>
        <taxon>Pseudomonadati</taxon>
        <taxon>Pseudomonadota</taxon>
        <taxon>Gammaproteobacteria</taxon>
        <taxon>Pseudomonadales</taxon>
        <taxon>Pseudomonadaceae</taxon>
        <taxon>Pseudomonas</taxon>
    </lineage>
</organism>
<proteinExistence type="predicted"/>
<name>A0A1H5NGU1_9PSED</name>
<dbReference type="EMBL" id="FNTY01000002">
    <property type="protein sequence ID" value="SEF00795.1"/>
    <property type="molecule type" value="Genomic_DNA"/>
</dbReference>
<reference evidence="1 2" key="1">
    <citation type="submission" date="2016-10" db="EMBL/GenBank/DDBJ databases">
        <authorList>
            <person name="de Groot N.N."/>
        </authorList>
    </citation>
    <scope>NUCLEOTIDE SEQUENCE [LARGE SCALE GENOMIC DNA]</scope>
    <source>
        <strain evidence="1 2">BS3662</strain>
    </source>
</reference>
<protein>
    <submittedName>
        <fullName evidence="1">Uncharacterized protein</fullName>
    </submittedName>
</protein>
<dbReference type="RefSeq" id="WP_090473958.1">
    <property type="nucleotide sequence ID" value="NZ_FNTY01000002.1"/>
</dbReference>
<evidence type="ECO:0000313" key="2">
    <source>
        <dbReference type="Proteomes" id="UP000198985"/>
    </source>
</evidence>
<dbReference type="AlphaFoldDB" id="A0A1H5NGU1"/>
<evidence type="ECO:0000313" key="1">
    <source>
        <dbReference type="EMBL" id="SEF00795.1"/>
    </source>
</evidence>
<sequence>MMILKKIILSVAFIGFPVLALAEAPILKSMEEFESDSQKICYSDWNKRGETNQRMYDFCMKEKMSGYEKLKSLHQYANKDFYSKVSYPYCFNLWTKRGVSDAQMMAHCLDQEIEGVKDILYYQEKYGKDSVNEITNLALAKFKCWHMAAYEVKRHFES</sequence>
<accession>A0A1H5NGU1</accession>